<feature type="domain" description="Reverse transcriptase RNase H-like" evidence="8">
    <location>
        <begin position="493"/>
        <end position="590"/>
    </location>
</feature>
<dbReference type="PANTHER" id="PTHR48475">
    <property type="entry name" value="RIBONUCLEASE H"/>
    <property type="match status" value="1"/>
</dbReference>
<keyword evidence="3" id="KW-0548">Nucleotidyltransferase</keyword>
<evidence type="ECO:0000313" key="9">
    <source>
        <dbReference type="EMBL" id="CAN84051.1"/>
    </source>
</evidence>
<accession>A5C828</accession>
<dbReference type="AlphaFoldDB" id="A5C828"/>
<dbReference type="EMBL" id="AM485591">
    <property type="protein sequence ID" value="CAN84051.1"/>
    <property type="molecule type" value="Genomic_DNA"/>
</dbReference>
<reference evidence="9" key="1">
    <citation type="journal article" date="2007" name="PLoS ONE">
        <title>The first genome sequence of an elite grapevine cultivar (Pinot noir Vitis vinifera L.): coping with a highly heterozygous genome.</title>
        <authorList>
            <person name="Velasco R."/>
            <person name="Zharkikh A."/>
            <person name="Troggio M."/>
            <person name="Cartwright D.A."/>
            <person name="Cestaro A."/>
            <person name="Pruss D."/>
            <person name="Pindo M."/>
            <person name="FitzGerald L.M."/>
            <person name="Vezzulli S."/>
            <person name="Reid J."/>
            <person name="Malacarne G."/>
            <person name="Iliev D."/>
            <person name="Coppola G."/>
            <person name="Wardell B."/>
            <person name="Micheletti D."/>
            <person name="Macalma T."/>
            <person name="Facci M."/>
            <person name="Mitchell J.T."/>
            <person name="Perazzolli M."/>
            <person name="Eldredge G."/>
            <person name="Gatto P."/>
            <person name="Oyzerski R."/>
            <person name="Moretto M."/>
            <person name="Gutin N."/>
            <person name="Stefanini M."/>
            <person name="Chen Y."/>
            <person name="Segala C."/>
            <person name="Davenport C."/>
            <person name="Dematte L."/>
            <person name="Mraz A."/>
            <person name="Battilana J."/>
            <person name="Stormo K."/>
            <person name="Costa F."/>
            <person name="Tao Q."/>
            <person name="Si-Ammour A."/>
            <person name="Harkins T."/>
            <person name="Lackey A."/>
            <person name="Perbost C."/>
            <person name="Taillon B."/>
            <person name="Stella A."/>
            <person name="Solovyev V."/>
            <person name="Fawcett J.A."/>
            <person name="Sterck L."/>
            <person name="Vandepoele K."/>
            <person name="Grando S.M."/>
            <person name="Toppo S."/>
            <person name="Moser C."/>
            <person name="Lanchbury J."/>
            <person name="Bogden R."/>
            <person name="Skolnick M."/>
            <person name="Sgaramella V."/>
            <person name="Bhatnagar S.K."/>
            <person name="Fontana P."/>
            <person name="Gutin A."/>
            <person name="Van de Peer Y."/>
            <person name="Salamini F."/>
            <person name="Viola R."/>
        </authorList>
    </citation>
    <scope>NUCLEOTIDE SEQUENCE</scope>
</reference>
<dbReference type="SUPFAM" id="SSF53098">
    <property type="entry name" value="Ribonuclease H-like"/>
    <property type="match status" value="1"/>
</dbReference>
<dbReference type="GO" id="GO:0004519">
    <property type="term" value="F:endonuclease activity"/>
    <property type="evidence" value="ECO:0007669"/>
    <property type="project" value="UniProtKB-KW"/>
</dbReference>
<evidence type="ECO:0000256" key="4">
    <source>
        <dbReference type="ARBA" id="ARBA00022722"/>
    </source>
</evidence>
<evidence type="ECO:0000256" key="3">
    <source>
        <dbReference type="ARBA" id="ARBA00022695"/>
    </source>
</evidence>
<dbReference type="SUPFAM" id="SSF56672">
    <property type="entry name" value="DNA/RNA polymerases"/>
    <property type="match status" value="1"/>
</dbReference>
<evidence type="ECO:0000256" key="1">
    <source>
        <dbReference type="ARBA" id="ARBA00012493"/>
    </source>
</evidence>
<dbReference type="InterPro" id="IPR043128">
    <property type="entry name" value="Rev_trsase/Diguanyl_cyclase"/>
</dbReference>
<name>A5C828_VITVI</name>
<dbReference type="InterPro" id="IPR041373">
    <property type="entry name" value="RT_RNaseH"/>
</dbReference>
<dbReference type="Gene3D" id="3.30.420.10">
    <property type="entry name" value="Ribonuclease H-like superfamily/Ribonuclease H"/>
    <property type="match status" value="1"/>
</dbReference>
<sequence>MIGGLQGEFGDLDIKISQNISIVGRTYLKASKEHRDTMQYWLRNSPGKRCQRIRICVTGEVETPSSPIWLLNSGSGKATCIVFSVDDLPLGGSDHTLPLYIFVGCSGHRVPYVLLDNGSALNVCLLAPIVALGFKPSNFESSSQIVRAYDSTRIKVLGTLTLDLQIGLVTFSALFQVLRIPTSFNLLLGWPWIHRAGAISSSLHQKIQTVEVEQFCRDHVALLFDEHGSTVVLDMMRSMSFLPGLRLGCRQHGSRDFIAIVDHDTPFGLGFVPMEADYRYMALLHKKRLKARLLHMPFDYLVRPYRMSLEDYFVRAPETQMHLERITSGLSVGQRLSFNIYLLTLYFPKETNEYETSAEIVDMIDGVIPCDEYNDEILMLVPALGMLTTVPPDDDVFMGATSPVVVESEHVDTPLSFDVLSGFVSRSDDDSKVRVCVDFRDLNKASLKDDFPLQHIDMLIDSTTGHSMLSFMDGFSRIKEYLLSPLVLVPPTPGRPLLLYLSVSDIALGCMLAQLNDSGKKRAIYYLSKRMLDYEMRYVMIECFCLALVWATQRLRHYMTEYSVHLISHLDPLRYLFDRPALIGQLMRWLSIRESIVANHLASLPVFNGRVIDDDFLDEDITVVTSLSGWCMYFDGATNHYGYEIGVLLISPHGDHIPRFVRLTFSDRHPAMNNIVAYEACILGLETTLELKIRQIENQFADALATLASMIDIPIDFVVRLLLIESRSVPVYCCLIDEAKLDDVWGINIIGKISPKSSSGHEFILVTIDYFTKWVEAASYVRLTSFGVAKTNETVETTNKIIKRILRRTIETSQDWSEKLPFSLWAYRTSFRTSTGATPYSLVYGMEAVLLVEIETGSLRVALEQPISEANWAQTRLDQLSLLNERRLRAANHVRAYQRKMTRAFKKWVKPRPLQRGDMVLKVIRGLIRDPRGKFRPNWSGPYFIMELIPDGAAWLMDLDGNRFLEPTNVDQLKKYYV</sequence>
<dbReference type="Pfam" id="PF17917">
    <property type="entry name" value="RT_RNaseH"/>
    <property type="match status" value="1"/>
</dbReference>
<evidence type="ECO:0000256" key="2">
    <source>
        <dbReference type="ARBA" id="ARBA00022679"/>
    </source>
</evidence>
<dbReference type="GO" id="GO:0003964">
    <property type="term" value="F:RNA-directed DNA polymerase activity"/>
    <property type="evidence" value="ECO:0007669"/>
    <property type="project" value="UniProtKB-KW"/>
</dbReference>
<dbReference type="GO" id="GO:0003676">
    <property type="term" value="F:nucleic acid binding"/>
    <property type="evidence" value="ECO:0007669"/>
    <property type="project" value="InterPro"/>
</dbReference>
<proteinExistence type="predicted"/>
<evidence type="ECO:0000256" key="6">
    <source>
        <dbReference type="ARBA" id="ARBA00022801"/>
    </source>
</evidence>
<evidence type="ECO:0000256" key="7">
    <source>
        <dbReference type="ARBA" id="ARBA00022918"/>
    </source>
</evidence>
<dbReference type="Gene3D" id="2.40.70.10">
    <property type="entry name" value="Acid Proteases"/>
    <property type="match status" value="1"/>
</dbReference>
<gene>
    <name evidence="9" type="ORF">VITISV_015745</name>
</gene>
<dbReference type="PANTHER" id="PTHR48475:SF1">
    <property type="entry name" value="RNASE H TYPE-1 DOMAIN-CONTAINING PROTEIN"/>
    <property type="match status" value="1"/>
</dbReference>
<keyword evidence="6" id="KW-0378">Hydrolase</keyword>
<dbReference type="EC" id="2.7.7.49" evidence="1"/>
<dbReference type="InterPro" id="IPR021109">
    <property type="entry name" value="Peptidase_aspartic_dom_sf"/>
</dbReference>
<evidence type="ECO:0000259" key="8">
    <source>
        <dbReference type="Pfam" id="PF17917"/>
    </source>
</evidence>
<keyword evidence="4" id="KW-0540">Nuclease</keyword>
<keyword evidence="2" id="KW-0808">Transferase</keyword>
<dbReference type="InterPro" id="IPR043502">
    <property type="entry name" value="DNA/RNA_pol_sf"/>
</dbReference>
<keyword evidence="7" id="KW-0695">RNA-directed DNA polymerase</keyword>
<dbReference type="Gene3D" id="3.30.70.270">
    <property type="match status" value="1"/>
</dbReference>
<keyword evidence="5" id="KW-0255">Endonuclease</keyword>
<evidence type="ECO:0000256" key="5">
    <source>
        <dbReference type="ARBA" id="ARBA00022759"/>
    </source>
</evidence>
<organism evidence="9">
    <name type="scientific">Vitis vinifera</name>
    <name type="common">Grape</name>
    <dbReference type="NCBI Taxonomy" id="29760"/>
    <lineage>
        <taxon>Eukaryota</taxon>
        <taxon>Viridiplantae</taxon>
        <taxon>Streptophyta</taxon>
        <taxon>Embryophyta</taxon>
        <taxon>Tracheophyta</taxon>
        <taxon>Spermatophyta</taxon>
        <taxon>Magnoliopsida</taxon>
        <taxon>eudicotyledons</taxon>
        <taxon>Gunneridae</taxon>
        <taxon>Pentapetalae</taxon>
        <taxon>rosids</taxon>
        <taxon>Vitales</taxon>
        <taxon>Vitaceae</taxon>
        <taxon>Viteae</taxon>
        <taxon>Vitis</taxon>
    </lineage>
</organism>
<protein>
    <recommendedName>
        <fullName evidence="1">RNA-directed DNA polymerase</fullName>
        <ecNumber evidence="1">2.7.7.49</ecNumber>
    </recommendedName>
</protein>
<dbReference type="GO" id="GO:0016787">
    <property type="term" value="F:hydrolase activity"/>
    <property type="evidence" value="ECO:0007669"/>
    <property type="project" value="UniProtKB-KW"/>
</dbReference>
<dbReference type="InterPro" id="IPR012337">
    <property type="entry name" value="RNaseH-like_sf"/>
</dbReference>
<dbReference type="CDD" id="cd00303">
    <property type="entry name" value="retropepsin_like"/>
    <property type="match status" value="1"/>
</dbReference>
<dbReference type="InterPro" id="IPR036397">
    <property type="entry name" value="RNaseH_sf"/>
</dbReference>